<comment type="caution">
    <text evidence="3">The sequence shown here is derived from an EMBL/GenBank/DDBJ whole genome shotgun (WGS) entry which is preliminary data.</text>
</comment>
<dbReference type="RefSeq" id="WP_176005284.1">
    <property type="nucleotide sequence ID" value="NZ_JABWMI010000006.1"/>
</dbReference>
<keyword evidence="2" id="KW-0812">Transmembrane</keyword>
<feature type="transmembrane region" description="Helical" evidence="2">
    <location>
        <begin position="112"/>
        <end position="130"/>
    </location>
</feature>
<feature type="transmembrane region" description="Helical" evidence="2">
    <location>
        <begin position="84"/>
        <end position="105"/>
    </location>
</feature>
<keyword evidence="4" id="KW-1185">Reference proteome</keyword>
<evidence type="ECO:0008006" key="5">
    <source>
        <dbReference type="Google" id="ProtNLM"/>
    </source>
</evidence>
<evidence type="ECO:0000313" key="3">
    <source>
        <dbReference type="EMBL" id="NYA70475.1"/>
    </source>
</evidence>
<keyword evidence="1" id="KW-0175">Coiled coil</keyword>
<evidence type="ECO:0000256" key="1">
    <source>
        <dbReference type="SAM" id="Coils"/>
    </source>
</evidence>
<organism evidence="3 4">
    <name type="scientific">Flavobacterium agri</name>
    <dbReference type="NCBI Taxonomy" id="2743471"/>
    <lineage>
        <taxon>Bacteria</taxon>
        <taxon>Pseudomonadati</taxon>
        <taxon>Bacteroidota</taxon>
        <taxon>Flavobacteriia</taxon>
        <taxon>Flavobacteriales</taxon>
        <taxon>Flavobacteriaceae</taxon>
        <taxon>Flavobacterium</taxon>
    </lineage>
</organism>
<keyword evidence="2" id="KW-1133">Transmembrane helix</keyword>
<reference evidence="3 4" key="1">
    <citation type="submission" date="2020-07" db="EMBL/GenBank/DDBJ databases">
        <authorList>
            <person name="Sun Q."/>
        </authorList>
    </citation>
    <scope>NUCLEOTIDE SEQUENCE [LARGE SCALE GENOMIC DNA]</scope>
    <source>
        <strain evidence="3 4">MAH-1</strain>
    </source>
</reference>
<dbReference type="EMBL" id="JACBJI010000002">
    <property type="protein sequence ID" value="NYA70475.1"/>
    <property type="molecule type" value="Genomic_DNA"/>
</dbReference>
<evidence type="ECO:0000313" key="4">
    <source>
        <dbReference type="Proteomes" id="UP000535020"/>
    </source>
</evidence>
<feature type="transmembrane region" description="Helical" evidence="2">
    <location>
        <begin position="7"/>
        <end position="25"/>
    </location>
</feature>
<dbReference type="Proteomes" id="UP000535020">
    <property type="component" value="Unassembled WGS sequence"/>
</dbReference>
<dbReference type="AlphaFoldDB" id="A0A7Y8Y391"/>
<evidence type="ECO:0000256" key="2">
    <source>
        <dbReference type="SAM" id="Phobius"/>
    </source>
</evidence>
<name>A0A7Y8Y391_9FLAO</name>
<sequence>MKIVSRIFGIIAIFFAILFCSMSIYRAGIDKDKAEAELTEAKQQIEQFREQAKTMTGETKAYLDGEIANAEKVINEAPKGSTYLIVQIFLGVLLVLSLAFGYFLFRPNLNTVTKFVAAAVIVTLIVYFASPDIARGKYSGLNSRTLALLSGIPVIVAGLFAFLAAKKAVVKVA</sequence>
<feature type="transmembrane region" description="Helical" evidence="2">
    <location>
        <begin position="145"/>
        <end position="165"/>
    </location>
</feature>
<gene>
    <name evidence="3" type="ORF">HZF10_06045</name>
</gene>
<accession>A0A7Y8Y391</accession>
<protein>
    <recommendedName>
        <fullName evidence="5">DUF4064 domain-containing protein</fullName>
    </recommendedName>
</protein>
<proteinExistence type="predicted"/>
<keyword evidence="2" id="KW-0472">Membrane</keyword>
<feature type="coiled-coil region" evidence="1">
    <location>
        <begin position="31"/>
        <end position="58"/>
    </location>
</feature>